<dbReference type="CDD" id="cd05830">
    <property type="entry name" value="Sortase_E"/>
    <property type="match status" value="1"/>
</dbReference>
<dbReference type="InterPro" id="IPR053465">
    <property type="entry name" value="Sortase_Class_E"/>
</dbReference>
<dbReference type="Gene3D" id="2.40.260.10">
    <property type="entry name" value="Sortase"/>
    <property type="match status" value="1"/>
</dbReference>
<dbReference type="RefSeq" id="WP_151530847.1">
    <property type="nucleotide sequence ID" value="NZ_JBNQFZ010000013.1"/>
</dbReference>
<dbReference type="Proteomes" id="UP000325576">
    <property type="component" value="Unassembled WGS sequence"/>
</dbReference>
<comment type="caution">
    <text evidence="4">The sequence shown here is derived from an EMBL/GenBank/DDBJ whole genome shotgun (WGS) entry which is preliminary data.</text>
</comment>
<dbReference type="AlphaFoldDB" id="A0A5N5E883"/>
<proteinExistence type="predicted"/>
<dbReference type="NCBIfam" id="TIGR01076">
    <property type="entry name" value="sortase_fam"/>
    <property type="match status" value="1"/>
</dbReference>
<evidence type="ECO:0000256" key="2">
    <source>
        <dbReference type="PIRSR" id="PIRSR605754-1"/>
    </source>
</evidence>
<dbReference type="InterPro" id="IPR023365">
    <property type="entry name" value="Sortase_dom-sf"/>
</dbReference>
<dbReference type="NCBIfam" id="NF033747">
    <property type="entry name" value="class_E_sortase"/>
    <property type="match status" value="1"/>
</dbReference>
<organism evidence="4 5">
    <name type="scientific">Rhodococcus erythropolis</name>
    <name type="common">Arthrobacter picolinophilus</name>
    <dbReference type="NCBI Taxonomy" id="1833"/>
    <lineage>
        <taxon>Bacteria</taxon>
        <taxon>Bacillati</taxon>
        <taxon>Actinomycetota</taxon>
        <taxon>Actinomycetes</taxon>
        <taxon>Mycobacteriales</taxon>
        <taxon>Nocardiaceae</taxon>
        <taxon>Rhodococcus</taxon>
        <taxon>Rhodococcus erythropolis group</taxon>
    </lineage>
</organism>
<evidence type="ECO:0000256" key="1">
    <source>
        <dbReference type="ARBA" id="ARBA00022801"/>
    </source>
</evidence>
<dbReference type="InterPro" id="IPR005754">
    <property type="entry name" value="Sortase"/>
</dbReference>
<reference evidence="4 5" key="1">
    <citation type="journal article" date="2017" name="Poromechanics V (2013)">
        <title>Genomic Characterization of the Arsenic-Tolerant Actinobacterium, &lt;i&gt;Rhodococcus erythropolis&lt;/i&gt; S43.</title>
        <authorList>
            <person name="Retamal-Morales G."/>
            <person name="Mehnert M."/>
            <person name="Schwabe R."/>
            <person name="Tischler D."/>
            <person name="Schloemann M."/>
            <person name="Levican G.J."/>
        </authorList>
    </citation>
    <scope>NUCLEOTIDE SEQUENCE [LARGE SCALE GENOMIC DNA]</scope>
    <source>
        <strain evidence="4 5">S43</strain>
    </source>
</reference>
<feature type="transmembrane region" description="Helical" evidence="3">
    <location>
        <begin position="21"/>
        <end position="39"/>
    </location>
</feature>
<feature type="active site" description="Proton donor/acceptor" evidence="2">
    <location>
        <position position="132"/>
    </location>
</feature>
<name>A0A5N5E883_RHOER</name>
<accession>A0A5N5E883</accession>
<dbReference type="InterPro" id="IPR042003">
    <property type="entry name" value="Sortase_E"/>
</dbReference>
<dbReference type="Pfam" id="PF04203">
    <property type="entry name" value="Sortase"/>
    <property type="match status" value="1"/>
</dbReference>
<keyword evidence="3" id="KW-1133">Transmembrane helix</keyword>
<keyword evidence="3" id="KW-0812">Transmembrane</keyword>
<dbReference type="EMBL" id="MRBO01000142">
    <property type="protein sequence ID" value="KAB2586699.1"/>
    <property type="molecule type" value="Genomic_DNA"/>
</dbReference>
<keyword evidence="3" id="KW-0472">Membrane</keyword>
<protein>
    <submittedName>
        <fullName evidence="4">Class E sortase</fullName>
    </submittedName>
</protein>
<sequence>MSDTKVPGRRRPGTGQVIGELLLTAGVVVLLFVIYEAFWTNIVSGRLQDELNNSLEESWAEDPEAPGAIDGQPVSPLIPVLGEGFARVHFPTLGAAYAIVEGTRNEDLRAGPGHYPDSQMPGEAGNFALAGHRNGSGAVFQHLDRLDACDAVVVETESQWMTYRLLPLDQASPERRAAAKACLNPEQADRVSEGDYAHLLGRHITVPGDVAVVNPLPGSPWAEPDATLESMLTLTTCHPLYSNSERLIVHAVLVETISKTSRTIPAAFQEQ</sequence>
<dbReference type="GO" id="GO:0016787">
    <property type="term" value="F:hydrolase activity"/>
    <property type="evidence" value="ECO:0007669"/>
    <property type="project" value="UniProtKB-KW"/>
</dbReference>
<gene>
    <name evidence="4" type="ORF">BS297_03920</name>
</gene>
<feature type="active site" description="Acyl-thioester intermediate" evidence="2">
    <location>
        <position position="237"/>
    </location>
</feature>
<evidence type="ECO:0000313" key="5">
    <source>
        <dbReference type="Proteomes" id="UP000325576"/>
    </source>
</evidence>
<evidence type="ECO:0000313" key="4">
    <source>
        <dbReference type="EMBL" id="KAB2586699.1"/>
    </source>
</evidence>
<evidence type="ECO:0000256" key="3">
    <source>
        <dbReference type="SAM" id="Phobius"/>
    </source>
</evidence>
<keyword evidence="1" id="KW-0378">Hydrolase</keyword>
<dbReference type="SUPFAM" id="SSF63817">
    <property type="entry name" value="Sortase"/>
    <property type="match status" value="1"/>
</dbReference>